<dbReference type="Gene3D" id="3.40.50.450">
    <property type="match status" value="1"/>
</dbReference>
<dbReference type="InterPro" id="IPR031100">
    <property type="entry name" value="LOG_fam"/>
</dbReference>
<dbReference type="Pfam" id="PF03641">
    <property type="entry name" value="Lysine_decarbox"/>
    <property type="match status" value="1"/>
</dbReference>
<evidence type="ECO:0000313" key="5">
    <source>
        <dbReference type="Proteomes" id="UP000248887"/>
    </source>
</evidence>
<dbReference type="GO" id="GO:0008714">
    <property type="term" value="F:AMP nucleosidase activity"/>
    <property type="evidence" value="ECO:0007669"/>
    <property type="project" value="UniProtKB-EC"/>
</dbReference>
<name>A0A2W5QRS4_ANCNO</name>
<keyword evidence="3" id="KW-0378">Hydrolase</keyword>
<evidence type="ECO:0000256" key="2">
    <source>
        <dbReference type="ARBA" id="ARBA00006763"/>
    </source>
</evidence>
<evidence type="ECO:0000256" key="1">
    <source>
        <dbReference type="ARBA" id="ARBA00000274"/>
    </source>
</evidence>
<dbReference type="EC" id="3.2.2.n1" evidence="3"/>
<proteinExistence type="inferred from homology"/>
<comment type="catalytic activity">
    <reaction evidence="1">
        <text>AMP + H2O = D-ribose 5-phosphate + adenine</text>
        <dbReference type="Rhea" id="RHEA:20129"/>
        <dbReference type="ChEBI" id="CHEBI:15377"/>
        <dbReference type="ChEBI" id="CHEBI:16708"/>
        <dbReference type="ChEBI" id="CHEBI:78346"/>
        <dbReference type="ChEBI" id="CHEBI:456215"/>
        <dbReference type="EC" id="3.2.2.4"/>
    </reaction>
</comment>
<accession>A0A2W5QRS4</accession>
<evidence type="ECO:0000256" key="3">
    <source>
        <dbReference type="RuleBase" id="RU363015"/>
    </source>
</evidence>
<dbReference type="PANTHER" id="PTHR31223:SF70">
    <property type="entry name" value="LOG FAMILY PROTEIN YJL055W"/>
    <property type="match status" value="1"/>
</dbReference>
<sequence>MRRICVFLGSNGGRRTSYMDAATALGGLLAREGIGLVYGGASVGLMGALANATLEAGGEVIGIIPQRLVEKEIAHRGLSDLRVVGSMHERKALMAELSDGFVALPGGIGTLEELFEVWTWAQLGSHGKPCALLNTDGYYDPMLSFLDHTVDEGFMRRAHRDMLLVAQYPEQLLARMRDYQAPNVIKWIERGER</sequence>
<dbReference type="FunFam" id="3.40.50.450:FF:000012">
    <property type="entry name" value="LOG family protein YvdD"/>
    <property type="match status" value="1"/>
</dbReference>
<gene>
    <name evidence="4" type="ORF">DI549_19615</name>
</gene>
<dbReference type="GO" id="GO:0005829">
    <property type="term" value="C:cytosol"/>
    <property type="evidence" value="ECO:0007669"/>
    <property type="project" value="TreeGrafter"/>
</dbReference>
<dbReference type="NCBIfam" id="TIGR00730">
    <property type="entry name" value="Rossman fold protein, TIGR00730 family"/>
    <property type="match status" value="1"/>
</dbReference>
<comment type="caution">
    <text evidence="4">The sequence shown here is derived from an EMBL/GenBank/DDBJ whole genome shotgun (WGS) entry which is preliminary data.</text>
</comment>
<dbReference type="AlphaFoldDB" id="A0A2W5QRS4"/>
<dbReference type="GO" id="GO:0009691">
    <property type="term" value="P:cytokinin biosynthetic process"/>
    <property type="evidence" value="ECO:0007669"/>
    <property type="project" value="UniProtKB-UniRule"/>
</dbReference>
<comment type="similarity">
    <text evidence="2 3">Belongs to the LOG family.</text>
</comment>
<reference evidence="4 5" key="1">
    <citation type="submission" date="2017-08" db="EMBL/GenBank/DDBJ databases">
        <title>Infants hospitalized years apart are colonized by the same room-sourced microbial strains.</title>
        <authorList>
            <person name="Brooks B."/>
            <person name="Olm M.R."/>
            <person name="Firek B.A."/>
            <person name="Baker R."/>
            <person name="Thomas B.C."/>
            <person name="Morowitz M.J."/>
            <person name="Banfield J.F."/>
        </authorList>
    </citation>
    <scope>NUCLEOTIDE SEQUENCE [LARGE SCALE GENOMIC DNA]</scope>
    <source>
        <strain evidence="4">S2_005_001_R2_27</strain>
    </source>
</reference>
<dbReference type="PANTHER" id="PTHR31223">
    <property type="entry name" value="LOG FAMILY PROTEIN YJL055W"/>
    <property type="match status" value="1"/>
</dbReference>
<organism evidence="4 5">
    <name type="scientific">Ancylobacter novellus</name>
    <name type="common">Thiobacillus novellus</name>
    <dbReference type="NCBI Taxonomy" id="921"/>
    <lineage>
        <taxon>Bacteria</taxon>
        <taxon>Pseudomonadati</taxon>
        <taxon>Pseudomonadota</taxon>
        <taxon>Alphaproteobacteria</taxon>
        <taxon>Hyphomicrobiales</taxon>
        <taxon>Xanthobacteraceae</taxon>
        <taxon>Ancylobacter</taxon>
    </lineage>
</organism>
<protein>
    <recommendedName>
        <fullName evidence="3">Cytokinin riboside 5'-monophosphate phosphoribohydrolase</fullName>
        <ecNumber evidence="3">3.2.2.n1</ecNumber>
    </recommendedName>
</protein>
<evidence type="ECO:0000313" key="4">
    <source>
        <dbReference type="EMBL" id="PZQ79594.1"/>
    </source>
</evidence>
<dbReference type="EMBL" id="QFQD01000082">
    <property type="protein sequence ID" value="PZQ79594.1"/>
    <property type="molecule type" value="Genomic_DNA"/>
</dbReference>
<dbReference type="Proteomes" id="UP000248887">
    <property type="component" value="Unassembled WGS sequence"/>
</dbReference>
<dbReference type="SUPFAM" id="SSF102405">
    <property type="entry name" value="MCP/YpsA-like"/>
    <property type="match status" value="1"/>
</dbReference>
<dbReference type="InterPro" id="IPR005269">
    <property type="entry name" value="LOG"/>
</dbReference>
<keyword evidence="3" id="KW-0203">Cytokinin biosynthesis</keyword>